<evidence type="ECO:0000256" key="3">
    <source>
        <dbReference type="ARBA" id="ARBA00022679"/>
    </source>
</evidence>
<evidence type="ECO:0000256" key="5">
    <source>
        <dbReference type="SAM" id="MobiDB-lite"/>
    </source>
</evidence>
<dbReference type="SUPFAM" id="SSF47336">
    <property type="entry name" value="ACP-like"/>
    <property type="match status" value="2"/>
</dbReference>
<feature type="region of interest" description="Disordered" evidence="5">
    <location>
        <begin position="1265"/>
        <end position="1346"/>
    </location>
</feature>
<dbReference type="Pfam" id="PF16197">
    <property type="entry name" value="KAsynt_C_assoc"/>
    <property type="match status" value="1"/>
</dbReference>
<dbReference type="InterPro" id="IPR016035">
    <property type="entry name" value="Acyl_Trfase/lysoPLipase"/>
</dbReference>
<evidence type="ECO:0000259" key="7">
    <source>
        <dbReference type="PROSITE" id="PS52004"/>
    </source>
</evidence>
<dbReference type="InterPro" id="IPR014030">
    <property type="entry name" value="Ketoacyl_synth_N"/>
</dbReference>
<dbReference type="InterPro" id="IPR052568">
    <property type="entry name" value="PKS-FAS_Synthase"/>
</dbReference>
<comment type="caution">
    <text evidence="8">The sequence shown here is derived from an EMBL/GenBank/DDBJ whole genome shotgun (WGS) entry which is preliminary data.</text>
</comment>
<dbReference type="InterPro" id="IPR020841">
    <property type="entry name" value="PKS_Beta-ketoAc_synthase_dom"/>
</dbReference>
<feature type="compositionally biased region" description="Pro residues" evidence="5">
    <location>
        <begin position="1454"/>
        <end position="1464"/>
    </location>
</feature>
<keyword evidence="2" id="KW-0597">Phosphoprotein</keyword>
<dbReference type="InterPro" id="IPR004432">
    <property type="entry name" value="Omega_3_polyunsat_FA_synth"/>
</dbReference>
<dbReference type="PROSITE" id="PS00606">
    <property type="entry name" value="KS3_1"/>
    <property type="match status" value="1"/>
</dbReference>
<dbReference type="InterPro" id="IPR036291">
    <property type="entry name" value="NAD(P)-bd_dom_sf"/>
</dbReference>
<dbReference type="Pfam" id="PF00109">
    <property type="entry name" value="ketoacyl-synt"/>
    <property type="match status" value="1"/>
</dbReference>
<dbReference type="PROSITE" id="PS52004">
    <property type="entry name" value="KS3_2"/>
    <property type="match status" value="1"/>
</dbReference>
<dbReference type="InterPro" id="IPR032821">
    <property type="entry name" value="PKS_assoc"/>
</dbReference>
<dbReference type="Gene3D" id="1.10.1200.10">
    <property type="entry name" value="ACP-like"/>
    <property type="match status" value="2"/>
</dbReference>
<dbReference type="NCBIfam" id="TIGR02813">
    <property type="entry name" value="omega_3_PfaA"/>
    <property type="match status" value="1"/>
</dbReference>
<dbReference type="Pfam" id="PF00550">
    <property type="entry name" value="PP-binding"/>
    <property type="match status" value="2"/>
</dbReference>
<dbReference type="Gene3D" id="3.30.70.250">
    <property type="entry name" value="Malonyl-CoA ACP transacylase, ACP-binding"/>
    <property type="match status" value="1"/>
</dbReference>
<dbReference type="EMBL" id="MRCA01000013">
    <property type="protein sequence ID" value="OKH12058.1"/>
    <property type="molecule type" value="Genomic_DNA"/>
</dbReference>
<dbReference type="InterPro" id="IPR036736">
    <property type="entry name" value="ACP-like_sf"/>
</dbReference>
<dbReference type="SMART" id="SM00827">
    <property type="entry name" value="PKS_AT"/>
    <property type="match status" value="1"/>
</dbReference>
<keyword evidence="4" id="KW-0175">Coiled coil</keyword>
<feature type="compositionally biased region" description="Polar residues" evidence="5">
    <location>
        <begin position="1268"/>
        <end position="1279"/>
    </location>
</feature>
<feature type="compositionally biased region" description="Polar residues" evidence="5">
    <location>
        <begin position="1057"/>
        <end position="1067"/>
    </location>
</feature>
<feature type="domain" description="Ketosynthase family 3 (KS3)" evidence="7">
    <location>
        <begin position="50"/>
        <end position="507"/>
    </location>
</feature>
<feature type="domain" description="Carrier" evidence="6">
    <location>
        <begin position="1541"/>
        <end position="1622"/>
    </location>
</feature>
<dbReference type="CDD" id="cd00833">
    <property type="entry name" value="PKS"/>
    <property type="match status" value="1"/>
</dbReference>
<evidence type="ECO:0000256" key="1">
    <source>
        <dbReference type="ARBA" id="ARBA00022450"/>
    </source>
</evidence>
<dbReference type="SUPFAM" id="SSF52151">
    <property type="entry name" value="FabD/lysophospholipase-like"/>
    <property type="match status" value="1"/>
</dbReference>
<dbReference type="Gene3D" id="3.40.50.720">
    <property type="entry name" value="NAD(P)-binding Rossmann-like Domain"/>
    <property type="match status" value="1"/>
</dbReference>
<feature type="compositionally biased region" description="Low complexity" evidence="5">
    <location>
        <begin position="1322"/>
        <end position="1337"/>
    </location>
</feature>
<gene>
    <name evidence="8" type="ORF">NIES592_19220</name>
</gene>
<dbReference type="RefSeq" id="WP_073556605.1">
    <property type="nucleotide sequence ID" value="NZ_MRCA01000013.1"/>
</dbReference>
<dbReference type="PROSITE" id="PS50075">
    <property type="entry name" value="CARRIER"/>
    <property type="match status" value="2"/>
</dbReference>
<dbReference type="InterPro" id="IPR009081">
    <property type="entry name" value="PP-bd_ACP"/>
</dbReference>
<feature type="domain" description="Carrier" evidence="6">
    <location>
        <begin position="1345"/>
        <end position="1426"/>
    </location>
</feature>
<organism evidence="8 9">
    <name type="scientific">Fischerella major NIES-592</name>
    <dbReference type="NCBI Taxonomy" id="210994"/>
    <lineage>
        <taxon>Bacteria</taxon>
        <taxon>Bacillati</taxon>
        <taxon>Cyanobacteriota</taxon>
        <taxon>Cyanophyceae</taxon>
        <taxon>Nostocales</taxon>
        <taxon>Hapalosiphonaceae</taxon>
        <taxon>Fischerella</taxon>
    </lineage>
</organism>
<reference evidence="8 9" key="1">
    <citation type="submission" date="2016-11" db="EMBL/GenBank/DDBJ databases">
        <title>Draft Genome Sequences of Nine Cyanobacterial Strains from Diverse Habitats.</title>
        <authorList>
            <person name="Zhu T."/>
            <person name="Hou S."/>
            <person name="Lu X."/>
            <person name="Hess W.R."/>
        </authorList>
    </citation>
    <scope>NUCLEOTIDE SEQUENCE [LARGE SCALE GENOMIC DNA]</scope>
    <source>
        <strain evidence="8 9">NIES-592</strain>
    </source>
</reference>
<keyword evidence="1" id="KW-0596">Phosphopantetheine</keyword>
<evidence type="ECO:0000259" key="6">
    <source>
        <dbReference type="PROSITE" id="PS50075"/>
    </source>
</evidence>
<dbReference type="Proteomes" id="UP000186391">
    <property type="component" value="Unassembled WGS sequence"/>
</dbReference>
<dbReference type="InterPro" id="IPR016036">
    <property type="entry name" value="Malonyl_transacylase_ACP-bd"/>
</dbReference>
<dbReference type="OrthoDB" id="499075at2"/>
<name>A0A1U7GVC2_9CYAN</name>
<dbReference type="GO" id="GO:0004315">
    <property type="term" value="F:3-oxoacyl-[acyl-carrier-protein] synthase activity"/>
    <property type="evidence" value="ECO:0007669"/>
    <property type="project" value="InterPro"/>
</dbReference>
<accession>A0A1U7GVC2</accession>
<dbReference type="Gene3D" id="3.40.366.10">
    <property type="entry name" value="Malonyl-Coenzyme A Acyl Carrier Protein, domain 2"/>
    <property type="match status" value="1"/>
</dbReference>
<protein>
    <submittedName>
        <fullName evidence="8">Polyketide synthase</fullName>
    </submittedName>
</protein>
<dbReference type="InterPro" id="IPR014031">
    <property type="entry name" value="Ketoacyl_synth_C"/>
</dbReference>
<feature type="region of interest" description="Disordered" evidence="5">
    <location>
        <begin position="1436"/>
        <end position="1512"/>
    </location>
</feature>
<dbReference type="InterPro" id="IPR001227">
    <property type="entry name" value="Ac_transferase_dom_sf"/>
</dbReference>
<dbReference type="PANTHER" id="PTHR43074:SF1">
    <property type="entry name" value="BETA-KETOACYL SYNTHASE FAMILY PROTEIN-RELATED"/>
    <property type="match status" value="1"/>
</dbReference>
<dbReference type="GO" id="GO:0006633">
    <property type="term" value="P:fatty acid biosynthetic process"/>
    <property type="evidence" value="ECO:0007669"/>
    <property type="project" value="InterPro"/>
</dbReference>
<dbReference type="PANTHER" id="PTHR43074">
    <property type="entry name" value="OMEGA-3 POLYUNSATURATED FATTY ACID SYNTHASE PFAB-RELATED"/>
    <property type="match status" value="1"/>
</dbReference>
<keyword evidence="3" id="KW-0808">Transferase</keyword>
<dbReference type="Pfam" id="PF02801">
    <property type="entry name" value="Ketoacyl-synt_C"/>
    <property type="match status" value="1"/>
</dbReference>
<dbReference type="InterPro" id="IPR016039">
    <property type="entry name" value="Thiolase-like"/>
</dbReference>
<dbReference type="InterPro" id="IPR014043">
    <property type="entry name" value="Acyl_transferase_dom"/>
</dbReference>
<dbReference type="InterPro" id="IPR018201">
    <property type="entry name" value="Ketoacyl_synth_AS"/>
</dbReference>
<feature type="coiled-coil region" evidence="4">
    <location>
        <begin position="3"/>
        <end position="30"/>
    </location>
</feature>
<evidence type="ECO:0000313" key="9">
    <source>
        <dbReference type="Proteomes" id="UP000186391"/>
    </source>
</evidence>
<evidence type="ECO:0000313" key="8">
    <source>
        <dbReference type="EMBL" id="OKH12058.1"/>
    </source>
</evidence>
<sequence>MSAHSIEIALAQLEEQINNCEKAVTRFVEVKKRMSDNSMGIEKMNRKLQYNPIAIIGMASLFPQAKNLREYWQNIVNKLDCITDIPPTHWSVEDYYDPNPRTPEDKTYCKRGGFLPHVDFNPMDFGIPPNILEVTDVSQLLSLLVAKQAMEDAGYGESREFNRETVGVILGSAALKLGIPLSARLQYPIWKKALKSSGLSDEDTQKIIEKIKSAYVKWDENAFPGMLANVISGRIANRLNLGGINCTVDAACASSFAALKMAISELVEHRCDMMLTGGVDTDNSITAYISFSKTPAVTPSGTVRPFDAQSDGMMLGEGIGIVVLKRLEDAVRDNDKIYAVIKGIGTSSDGRYKSIYAPRQEGQVQALRRAYEDAGFPPETVGLIEAHGTGTMAGDPTEFGSLREFFTENNSKRHHIALGTVKSQIGHTKAAAGAASLIKTALALHHKILPATINVTEPNPKLNIKNSPFYLNTETRPWIRSEGEAPRRAGVSSFGFGGTNYHVVLEEYEGEHNQAYRLHAAPSEIVLFAQTPAELLSSCQETLAQLQSEAGNKNYVELVEACKTKEIPQGAARVGFVAENSAEACKLLQISIDWLKNKPTATSWEHPQGVYYRASGMELAGKVVALFSGQGSQYLNMGRELVMNFPEMRNLYGYMDSLLRKDNLQPLSEIVFPHPVFEDTEKNAQVAALQKTQYAQPAIGMLSAGMYKILQQSGFKADFVAGHSFGELTALWAAGVLSDTDYCLLVKARGQAMAAPQDPNYDTGAMLAVKEDLSKVEAVLRNYPQVAIANFNSPRQVVLAGPTNAITQVKDALHKQGYAAVSLPVSAAFHTPLIAFAQKSFAIAIKNVTFQIPQIPVYTNVTGKEYPKEPALIQKTLETHLSNSVLFKQEIENIYAAGGYCFVEFGPRNILTNLIKDILGDRPHMAIALNPSAQKNSDRSLREAAVQLRVAGMSLKNLDPYQLPPVITEPPKNKSLNVKLCGSNYVSDKTKMAFEQALQNGQTVKLQPSETTIIVNSTPVPTPAIALPQTNGTNGHSKQPHSVKDTVQMVKGKEIKSNGNGNSQSLIPTSPTPPTPPLREAATRLHTPHTPHLPIPEFPAPHSPMQSEIPDKLVNYQRVLESLEYVLTQFQQNQSENLQVHSHYLSHQMEYAKTFFQLMQQQNSLLANGKHSADAGKLKPSVIESLDRSMMQFHAQQGETLRIHEQYLREQVEYTKNFFQLVQQEYSQLINEGATTQPVISTNGKIGTPEEVKIIKEFTQVTEVKPVNETTQENTYLSSHTPHTPHTPPTAPNPHSLSVVGAPSSPLPPNPTKWGPLAPHLPTSQSPTSATPTVSTPPATPAPTIDLSDLDQTLLAITSEKTGYPIEMLELDMDMEADLGIDSIKRVEIMGALQEKYPDLPKPSNVEELAELRTIGQIVQYLQSLVFTPALVEDKGDKGDKGDYIESIFTSPTPHTPPTPPTAPNPHSLSVVGAPSSPLPPNPTKWGPLAPHLPTSHSPTPDLSSGVPEFSNDSTAVSESVAVAAEPIITVTETATPVAEVDLSNLAETLLAITSEKTGYPVEMLELDMDMEADLGIDSIKRVEIMGALQEKYPDLPKPSNVEELAELRTIGQIVEYLQKLAGAEKKKQQHESINQLDESVPNVQRRPAKLQILPPPDFWEFPIPEGHIALITDDGSLTTTKVAELLSQRGWKVVVLNLPPSLVPEKSPLPAGVNRVTLQDATEEHLQQQLAAIATHYGNVGAFIHIHPVFQANHNSSVAYFPEEKAIIKQVFFIAKHLKKSLNAAANHGRSCFCTVARLDGAFGVEHKVNFGAIGAGLFGLTKTMIWEWPKVYCRAIDLSPDLSAETSAQHIVAELHDPNRYLTEVAYGSQGRVTLVSVPDR</sequence>
<dbReference type="SUPFAM" id="SSF51735">
    <property type="entry name" value="NAD(P)-binding Rossmann-fold domains"/>
    <property type="match status" value="1"/>
</dbReference>
<dbReference type="Pfam" id="PF00698">
    <property type="entry name" value="Acyl_transf_1"/>
    <property type="match status" value="1"/>
</dbReference>
<dbReference type="SMART" id="SM00825">
    <property type="entry name" value="PKS_KS"/>
    <property type="match status" value="1"/>
</dbReference>
<proteinExistence type="predicted"/>
<feature type="region of interest" description="Disordered" evidence="5">
    <location>
        <begin position="1055"/>
        <end position="1079"/>
    </location>
</feature>
<keyword evidence="9" id="KW-1185">Reference proteome</keyword>
<evidence type="ECO:0000256" key="2">
    <source>
        <dbReference type="ARBA" id="ARBA00022553"/>
    </source>
</evidence>
<dbReference type="SUPFAM" id="SSF53901">
    <property type="entry name" value="Thiolase-like"/>
    <property type="match status" value="1"/>
</dbReference>
<dbReference type="SUPFAM" id="SSF55048">
    <property type="entry name" value="Probable ACP-binding domain of malonyl-CoA ACP transacylase"/>
    <property type="match status" value="1"/>
</dbReference>
<evidence type="ECO:0000256" key="4">
    <source>
        <dbReference type="SAM" id="Coils"/>
    </source>
</evidence>
<dbReference type="Gene3D" id="3.40.47.10">
    <property type="match status" value="1"/>
</dbReference>